<reference evidence="1 2" key="1">
    <citation type="journal article" date="2021" name="BMC Genomics">
        <title>Datura genome reveals duplications of psychoactive alkaloid biosynthetic genes and high mutation rate following tissue culture.</title>
        <authorList>
            <person name="Rajewski A."/>
            <person name="Carter-House D."/>
            <person name="Stajich J."/>
            <person name="Litt A."/>
        </authorList>
    </citation>
    <scope>NUCLEOTIDE SEQUENCE [LARGE SCALE GENOMIC DNA]</scope>
    <source>
        <strain evidence="1">AR-01</strain>
    </source>
</reference>
<evidence type="ECO:0000313" key="2">
    <source>
        <dbReference type="Proteomes" id="UP000823775"/>
    </source>
</evidence>
<dbReference type="Proteomes" id="UP000823775">
    <property type="component" value="Unassembled WGS sequence"/>
</dbReference>
<dbReference type="EMBL" id="JACEIK010002539">
    <property type="protein sequence ID" value="MCD9637685.1"/>
    <property type="molecule type" value="Genomic_DNA"/>
</dbReference>
<evidence type="ECO:0000313" key="1">
    <source>
        <dbReference type="EMBL" id="MCD9637685.1"/>
    </source>
</evidence>
<keyword evidence="2" id="KW-1185">Reference proteome</keyword>
<protein>
    <submittedName>
        <fullName evidence="1">Uncharacterized protein</fullName>
    </submittedName>
</protein>
<accession>A0ABS8US41</accession>
<name>A0ABS8US41_DATST</name>
<gene>
    <name evidence="1" type="ORF">HAX54_021097</name>
</gene>
<comment type="caution">
    <text evidence="1">The sequence shown here is derived from an EMBL/GenBank/DDBJ whole genome shotgun (WGS) entry which is preliminary data.</text>
</comment>
<feature type="non-terminal residue" evidence="1">
    <location>
        <position position="66"/>
    </location>
</feature>
<sequence>MKLAVTRKFLLHLPALPITGSVFGLRYFSGELDDPRKNLPPPPTLVAASILRQLQQLLRHLLRAFT</sequence>
<proteinExistence type="predicted"/>
<organism evidence="1 2">
    <name type="scientific">Datura stramonium</name>
    <name type="common">Jimsonweed</name>
    <name type="synonym">Common thornapple</name>
    <dbReference type="NCBI Taxonomy" id="4076"/>
    <lineage>
        <taxon>Eukaryota</taxon>
        <taxon>Viridiplantae</taxon>
        <taxon>Streptophyta</taxon>
        <taxon>Embryophyta</taxon>
        <taxon>Tracheophyta</taxon>
        <taxon>Spermatophyta</taxon>
        <taxon>Magnoliopsida</taxon>
        <taxon>eudicotyledons</taxon>
        <taxon>Gunneridae</taxon>
        <taxon>Pentapetalae</taxon>
        <taxon>asterids</taxon>
        <taxon>lamiids</taxon>
        <taxon>Solanales</taxon>
        <taxon>Solanaceae</taxon>
        <taxon>Solanoideae</taxon>
        <taxon>Datureae</taxon>
        <taxon>Datura</taxon>
    </lineage>
</organism>